<evidence type="ECO:0000313" key="3">
    <source>
        <dbReference type="EMBL" id="KAB8163880.1"/>
    </source>
</evidence>
<dbReference type="EMBL" id="VDLY02000011">
    <property type="protein sequence ID" value="KAB8163880.1"/>
    <property type="molecule type" value="Genomic_DNA"/>
</dbReference>
<evidence type="ECO:0000256" key="1">
    <source>
        <dbReference type="SAM" id="MobiDB-lite"/>
    </source>
</evidence>
<dbReference type="PANTHER" id="PTHR12110:SF47">
    <property type="match status" value="1"/>
</dbReference>
<dbReference type="InterPro" id="IPR050312">
    <property type="entry name" value="IolE/XylAMocC-like"/>
</dbReference>
<dbReference type="Proteomes" id="UP000314251">
    <property type="component" value="Unassembled WGS sequence"/>
</dbReference>
<gene>
    <name evidence="3" type="ORF">FH607_018305</name>
</gene>
<protein>
    <submittedName>
        <fullName evidence="3">TIM barrel protein</fullName>
    </submittedName>
</protein>
<dbReference type="AlphaFoldDB" id="A0A5N6A820"/>
<dbReference type="Pfam" id="PF01261">
    <property type="entry name" value="AP_endonuc_2"/>
    <property type="match status" value="1"/>
</dbReference>
<proteinExistence type="predicted"/>
<dbReference type="InterPro" id="IPR013022">
    <property type="entry name" value="Xyl_isomerase-like_TIM-brl"/>
</dbReference>
<accession>A0A5N6A820</accession>
<dbReference type="PANTHER" id="PTHR12110">
    <property type="entry name" value="HYDROXYPYRUVATE ISOMERASE"/>
    <property type="match status" value="1"/>
</dbReference>
<dbReference type="Gene3D" id="3.20.20.150">
    <property type="entry name" value="Divalent-metal-dependent TIM barrel enzymes"/>
    <property type="match status" value="1"/>
</dbReference>
<evidence type="ECO:0000259" key="2">
    <source>
        <dbReference type="Pfam" id="PF01261"/>
    </source>
</evidence>
<feature type="compositionally biased region" description="Basic and acidic residues" evidence="1">
    <location>
        <begin position="304"/>
        <end position="328"/>
    </location>
</feature>
<dbReference type="SUPFAM" id="SSF51658">
    <property type="entry name" value="Xylose isomerase-like"/>
    <property type="match status" value="1"/>
</dbReference>
<reference evidence="3" key="1">
    <citation type="submission" date="2019-10" db="EMBL/GenBank/DDBJ databases">
        <title>Nonomuraea sp. nov., isolated from Phyllanthus amarus.</title>
        <authorList>
            <person name="Klykleung N."/>
            <person name="Tanasupawat S."/>
        </authorList>
    </citation>
    <scope>NUCLEOTIDE SEQUENCE [LARGE SCALE GENOMIC DNA]</scope>
    <source>
        <strain evidence="3">3MP-10</strain>
    </source>
</reference>
<dbReference type="InterPro" id="IPR036237">
    <property type="entry name" value="Xyl_isomerase-like_sf"/>
</dbReference>
<organism evidence="3 4">
    <name type="scientific">Streptomyces mimosae</name>
    <dbReference type="NCBI Taxonomy" id="2586635"/>
    <lineage>
        <taxon>Bacteria</taxon>
        <taxon>Bacillati</taxon>
        <taxon>Actinomycetota</taxon>
        <taxon>Actinomycetes</taxon>
        <taxon>Kitasatosporales</taxon>
        <taxon>Streptomycetaceae</taxon>
        <taxon>Streptomyces</taxon>
    </lineage>
</organism>
<comment type="caution">
    <text evidence="3">The sequence shown here is derived from an EMBL/GenBank/DDBJ whole genome shotgun (WGS) entry which is preliminary data.</text>
</comment>
<evidence type="ECO:0000313" key="4">
    <source>
        <dbReference type="Proteomes" id="UP000314251"/>
    </source>
</evidence>
<dbReference type="OrthoDB" id="3248123at2"/>
<feature type="region of interest" description="Disordered" evidence="1">
    <location>
        <begin position="293"/>
        <end position="328"/>
    </location>
</feature>
<name>A0A5N6A820_9ACTN</name>
<keyword evidence="4" id="KW-1185">Reference proteome</keyword>
<sequence length="328" mass="36250">MRLIILPVPARRQAGPPFRTRRLVAVADPEPVGEVKVGLSTASVYPENTAAAFEIAGRLGYDGVEVMVWTDPVSQDVEALRRLSEEHEVPVLAVHAPCLLVTQRVWSTDPWRKLLTARAAAERLGADTVVVHPPFRWQRAYAKGFVEGIARLDAEADAGGGVRFAVENMYPWRYRDREVQAYAPGWDVTDEDYPRLTLDVSHAATARTDALALAERMGERLTHVHIGDGSGSGKDEHLVPGRGAQPCAGVLSRLAATGYRGHVIAEINTRRAMSAREREADLAETLAFTRLHLARPALTPPGGERPREARPREERSREERSSREEPSR</sequence>
<feature type="domain" description="Xylose isomerase-like TIM barrel" evidence="2">
    <location>
        <begin position="53"/>
        <end position="290"/>
    </location>
</feature>